<dbReference type="OrthoDB" id="3548604at2759"/>
<gene>
    <name evidence="1" type="ORF">OCU04_000879</name>
</gene>
<organism evidence="1 2">
    <name type="scientific">Sclerotinia nivalis</name>
    <dbReference type="NCBI Taxonomy" id="352851"/>
    <lineage>
        <taxon>Eukaryota</taxon>
        <taxon>Fungi</taxon>
        <taxon>Dikarya</taxon>
        <taxon>Ascomycota</taxon>
        <taxon>Pezizomycotina</taxon>
        <taxon>Leotiomycetes</taxon>
        <taxon>Helotiales</taxon>
        <taxon>Sclerotiniaceae</taxon>
        <taxon>Sclerotinia</taxon>
    </lineage>
</organism>
<evidence type="ECO:0000313" key="1">
    <source>
        <dbReference type="EMBL" id="KAJ8070506.1"/>
    </source>
</evidence>
<accession>A0A9X0AX08</accession>
<evidence type="ECO:0000313" key="2">
    <source>
        <dbReference type="Proteomes" id="UP001152300"/>
    </source>
</evidence>
<comment type="caution">
    <text evidence="1">The sequence shown here is derived from an EMBL/GenBank/DDBJ whole genome shotgun (WGS) entry which is preliminary data.</text>
</comment>
<reference evidence="1" key="1">
    <citation type="submission" date="2022-11" db="EMBL/GenBank/DDBJ databases">
        <title>Genome Resource of Sclerotinia nivalis Strain SnTB1, a Plant Pathogen Isolated from American Ginseng.</title>
        <authorList>
            <person name="Fan S."/>
        </authorList>
    </citation>
    <scope>NUCLEOTIDE SEQUENCE</scope>
    <source>
        <strain evidence="1">SnTB1</strain>
    </source>
</reference>
<dbReference type="AlphaFoldDB" id="A0A9X0AX08"/>
<protein>
    <submittedName>
        <fullName evidence="1">Uncharacterized protein</fullName>
    </submittedName>
</protein>
<dbReference type="EMBL" id="JAPEIS010000001">
    <property type="protein sequence ID" value="KAJ8070506.1"/>
    <property type="molecule type" value="Genomic_DNA"/>
</dbReference>
<dbReference type="Proteomes" id="UP001152300">
    <property type="component" value="Unassembled WGS sequence"/>
</dbReference>
<keyword evidence="2" id="KW-1185">Reference proteome</keyword>
<name>A0A9X0AX08_9HELO</name>
<sequence>MEKIINREAAALSEPVSDNGGMHEIYDNSKEARELDYDASALKRNSGSNGTMTTTVTAVELDIAPAYSNQPHL</sequence>
<proteinExistence type="predicted"/>